<keyword evidence="9" id="KW-1185">Reference proteome</keyword>
<dbReference type="eggNOG" id="ENOG5033AVR">
    <property type="taxonomic scope" value="Bacteria"/>
</dbReference>
<evidence type="ECO:0000256" key="4">
    <source>
        <dbReference type="ARBA" id="ARBA00035178"/>
    </source>
</evidence>
<dbReference type="Proteomes" id="UP000011016">
    <property type="component" value="Unassembled WGS sequence"/>
</dbReference>
<dbReference type="GO" id="GO:0006412">
    <property type="term" value="P:translation"/>
    <property type="evidence" value="ECO:0007669"/>
    <property type="project" value="UniProtKB-UniRule"/>
</dbReference>
<protein>
    <recommendedName>
        <fullName evidence="4 5">Large ribosomal subunit protein bL32</fullName>
    </recommendedName>
</protein>
<evidence type="ECO:0000256" key="3">
    <source>
        <dbReference type="ARBA" id="ARBA00023274"/>
    </source>
</evidence>
<evidence type="ECO:0000256" key="5">
    <source>
        <dbReference type="HAMAP-Rule" id="MF_00340"/>
    </source>
</evidence>
<dbReference type="GO" id="GO:0015934">
    <property type="term" value="C:large ribosomal subunit"/>
    <property type="evidence" value="ECO:0007669"/>
    <property type="project" value="InterPro"/>
</dbReference>
<dbReference type="InterPro" id="IPR002677">
    <property type="entry name" value="Ribosomal_bL32"/>
</dbReference>
<dbReference type="Proteomes" id="UP000006078">
    <property type="component" value="Unassembled WGS sequence"/>
</dbReference>
<evidence type="ECO:0000313" key="8">
    <source>
        <dbReference type="EMBL" id="EJZ82047.1"/>
    </source>
</evidence>
<dbReference type="STRING" id="29321.AAV33_07310"/>
<sequence>MAVPKFKKSRANTRTRRSAWKANNPKLQQVVVDGQSVLIPRRLVRAAKEGLIDVEQFS</sequence>
<keyword evidence="3 5" id="KW-0687">Ribonucleoprotein</keyword>
<evidence type="ECO:0000256" key="1">
    <source>
        <dbReference type="ARBA" id="ARBA00008560"/>
    </source>
</evidence>
<evidence type="ECO:0000256" key="6">
    <source>
        <dbReference type="SAM" id="MobiDB-lite"/>
    </source>
</evidence>
<dbReference type="HAMAP" id="MF_00340">
    <property type="entry name" value="Ribosomal_bL32"/>
    <property type="match status" value="1"/>
</dbReference>
<name>I7LBP0_9CORY</name>
<evidence type="ECO:0000256" key="2">
    <source>
        <dbReference type="ARBA" id="ARBA00022980"/>
    </source>
</evidence>
<dbReference type="GO" id="GO:0003735">
    <property type="term" value="F:structural constituent of ribosome"/>
    <property type="evidence" value="ECO:0007669"/>
    <property type="project" value="InterPro"/>
</dbReference>
<organism evidence="7 10">
    <name type="scientific">Corynebacterium otitidis ATCC 51513</name>
    <dbReference type="NCBI Taxonomy" id="883169"/>
    <lineage>
        <taxon>Bacteria</taxon>
        <taxon>Bacillati</taxon>
        <taxon>Actinomycetota</taxon>
        <taxon>Actinomycetes</taxon>
        <taxon>Mycobacteriales</taxon>
        <taxon>Corynebacteriaceae</taxon>
        <taxon>Corynebacterium</taxon>
    </lineage>
</organism>
<evidence type="ECO:0000313" key="9">
    <source>
        <dbReference type="Proteomes" id="UP000006078"/>
    </source>
</evidence>
<keyword evidence="2 5" id="KW-0689">Ribosomal protein</keyword>
<comment type="similarity">
    <text evidence="1 5">Belongs to the bacterial ribosomal protein bL32 family.</text>
</comment>
<accession>I7LBP0</accession>
<reference evidence="8 9" key="2">
    <citation type="submission" date="2012-08" db="EMBL/GenBank/DDBJ databases">
        <title>The Genome Sequence of Turicella otitidis ATCC 51513.</title>
        <authorList>
            <consortium name="The Broad Institute Genome Sequencing Platform"/>
            <person name="Earl A."/>
            <person name="Ward D."/>
            <person name="Feldgarden M."/>
            <person name="Gevers D."/>
            <person name="Huys G."/>
            <person name="Walker B."/>
            <person name="Young S.K."/>
            <person name="Zeng Q."/>
            <person name="Gargeya S."/>
            <person name="Fitzgerald M."/>
            <person name="Haas B."/>
            <person name="Abouelleil A."/>
            <person name="Alvarado L."/>
            <person name="Arachchi H.M."/>
            <person name="Berlin A.M."/>
            <person name="Chapman S.B."/>
            <person name="Goldberg J."/>
            <person name="Griggs A."/>
            <person name="Gujja S."/>
            <person name="Hansen M."/>
            <person name="Howarth C."/>
            <person name="Imamovic A."/>
            <person name="Larimer J."/>
            <person name="McCowen C."/>
            <person name="Montmayeur A."/>
            <person name="Murphy C."/>
            <person name="Neiman D."/>
            <person name="Pearson M."/>
            <person name="Priest M."/>
            <person name="Roberts A."/>
            <person name="Saif S."/>
            <person name="Shea T."/>
            <person name="Sisk P."/>
            <person name="Sykes S."/>
            <person name="Wortman J."/>
            <person name="Nusbaum C."/>
            <person name="Birren B."/>
        </authorList>
    </citation>
    <scope>NUCLEOTIDE SEQUENCE [LARGE SCALE GENOMIC DNA]</scope>
    <source>
        <strain evidence="8 9">ATCC 51513</strain>
    </source>
</reference>
<dbReference type="HOGENOM" id="CLU_203263_0_0_11"/>
<dbReference type="OrthoDB" id="9807363at2"/>
<evidence type="ECO:0000313" key="10">
    <source>
        <dbReference type="Proteomes" id="UP000011016"/>
    </source>
</evidence>
<proteinExistence type="inferred from homology"/>
<dbReference type="EMBL" id="CAJZ01000079">
    <property type="protein sequence ID" value="CCI83259.1"/>
    <property type="molecule type" value="Genomic_DNA"/>
</dbReference>
<dbReference type="EMBL" id="AHAE01000045">
    <property type="protein sequence ID" value="EJZ82047.1"/>
    <property type="molecule type" value="Genomic_DNA"/>
</dbReference>
<dbReference type="AlphaFoldDB" id="I7LBP0"/>
<feature type="region of interest" description="Disordered" evidence="6">
    <location>
        <begin position="1"/>
        <end position="21"/>
    </location>
</feature>
<dbReference type="SUPFAM" id="SSF57829">
    <property type="entry name" value="Zn-binding ribosomal proteins"/>
    <property type="match status" value="1"/>
</dbReference>
<feature type="compositionally biased region" description="Basic residues" evidence="6">
    <location>
        <begin position="1"/>
        <end position="19"/>
    </location>
</feature>
<dbReference type="InterPro" id="IPR011332">
    <property type="entry name" value="Ribosomal_zn-bd"/>
</dbReference>
<dbReference type="NCBIfam" id="TIGR01031">
    <property type="entry name" value="rpmF_bact"/>
    <property type="match status" value="1"/>
</dbReference>
<reference evidence="7 10" key="1">
    <citation type="journal article" date="2012" name="J. Bacteriol.">
        <title>Draft Genome Sequence of Turicella otitidis ATCC 51513, Isolated from Middle Ear Fluid from a Child with Otitis Media.</title>
        <authorList>
            <person name="Brinkrolf K."/>
            <person name="Schneider J."/>
            <person name="Knecht M."/>
            <person name="Ruckert C."/>
            <person name="Tauch A."/>
        </authorList>
    </citation>
    <scope>NUCLEOTIDE SEQUENCE [LARGE SCALE GENOMIC DNA]</scope>
    <source>
        <strain evidence="7 10">ATCC 51513</strain>
    </source>
</reference>
<dbReference type="Pfam" id="PF01783">
    <property type="entry name" value="Ribosomal_L32p"/>
    <property type="match status" value="1"/>
</dbReference>
<gene>
    <name evidence="5 7" type="primary">rpmF</name>
    <name evidence="7" type="ORF">BN46_0520</name>
    <name evidence="8" type="ORF">HMPREF9719_01030</name>
</gene>
<comment type="caution">
    <text evidence="7">The sequence shown here is derived from an EMBL/GenBank/DDBJ whole genome shotgun (WGS) entry which is preliminary data.</text>
</comment>
<dbReference type="RefSeq" id="WP_004600920.1">
    <property type="nucleotide sequence ID" value="NZ_HF541866.1"/>
</dbReference>
<evidence type="ECO:0000313" key="7">
    <source>
        <dbReference type="EMBL" id="CCI83259.1"/>
    </source>
</evidence>